<dbReference type="SUPFAM" id="SSF56059">
    <property type="entry name" value="Glutathione synthetase ATP-binding domain-like"/>
    <property type="match status" value="1"/>
</dbReference>
<name>A0ABM5SRR3_9GAMM</name>
<evidence type="ECO:0000313" key="1">
    <source>
        <dbReference type="EMBL" id="AJJ37243.1"/>
    </source>
</evidence>
<proteinExistence type="predicted"/>
<organism evidence="1 2">
    <name type="scientific">Yersinia rochesterensis</name>
    <dbReference type="NCBI Taxonomy" id="1604335"/>
    <lineage>
        <taxon>Bacteria</taxon>
        <taxon>Pseudomonadati</taxon>
        <taxon>Pseudomonadota</taxon>
        <taxon>Gammaproteobacteria</taxon>
        <taxon>Enterobacterales</taxon>
        <taxon>Yersiniaceae</taxon>
        <taxon>Yersinia</taxon>
    </lineage>
</organism>
<keyword evidence="2" id="KW-1185">Reference proteome</keyword>
<protein>
    <submittedName>
        <fullName evidence="1">Uncharacterized protein</fullName>
    </submittedName>
</protein>
<evidence type="ECO:0000313" key="2">
    <source>
        <dbReference type="Proteomes" id="UP000031883"/>
    </source>
</evidence>
<gene>
    <name evidence="1" type="ORF">CH54_3294</name>
</gene>
<sequence>MLSRYRVDCGSGIYFQRMPPEPVRQFLQLFVRETSYSGQVGFDFIEDSDGHFHVLECNPWAISGVHLFDNQHRSLVQLSNRPVLSTS</sequence>
<dbReference type="EMBL" id="CP009997">
    <property type="protein sequence ID" value="AJJ37243.1"/>
    <property type="molecule type" value="Genomic_DNA"/>
</dbReference>
<accession>A0ABM5SRR3</accession>
<reference evidence="1 2" key="1">
    <citation type="journal article" date="2015" name="Genome Announc.">
        <title>Thirty-Two Complete Genome Assemblies of Nine Yersinia Species, Including Y. pestis, Y. pseudotuberculosis, and Y. enterocolitica.</title>
        <authorList>
            <person name="Johnson S.L."/>
            <person name="Daligault H.E."/>
            <person name="Davenport K.W."/>
            <person name="Jaissle J."/>
            <person name="Frey K.G."/>
            <person name="Ladner J.T."/>
            <person name="Broomall S.M."/>
            <person name="Bishop-Lilly K.A."/>
            <person name="Bruce D.C."/>
            <person name="Coyne S.R."/>
            <person name="Gibbons H.S."/>
            <person name="Lo C.C."/>
            <person name="Munk A.C."/>
            <person name="Rosenzweig C.N."/>
            <person name="Koroleva G.I."/>
            <person name="Palacios G.F."/>
            <person name="Redden C.L."/>
            <person name="Xu Y."/>
            <person name="Minogue T.D."/>
            <person name="Chain P.S."/>
        </authorList>
    </citation>
    <scope>NUCLEOTIDE SEQUENCE [LARGE SCALE GENOMIC DNA]</scope>
    <source>
        <strain evidence="1 2">Y231</strain>
    </source>
</reference>
<dbReference type="RefSeq" id="WP_038630784.1">
    <property type="nucleotide sequence ID" value="NZ_CABHXM010000023.1"/>
</dbReference>
<dbReference type="Proteomes" id="UP000031883">
    <property type="component" value="Chromosome"/>
</dbReference>